<dbReference type="SUPFAM" id="SSF52047">
    <property type="entry name" value="RNI-like"/>
    <property type="match status" value="1"/>
</dbReference>
<evidence type="ECO:0000313" key="1">
    <source>
        <dbReference type="EMBL" id="KAF7377688.1"/>
    </source>
</evidence>
<dbReference type="Proteomes" id="UP000623467">
    <property type="component" value="Unassembled WGS sequence"/>
</dbReference>
<reference evidence="1" key="1">
    <citation type="submission" date="2020-05" db="EMBL/GenBank/DDBJ databases">
        <title>Mycena genomes resolve the evolution of fungal bioluminescence.</title>
        <authorList>
            <person name="Tsai I.J."/>
        </authorList>
    </citation>
    <scope>NUCLEOTIDE SEQUENCE</scope>
    <source>
        <strain evidence="1">160909Yilan</strain>
    </source>
</reference>
<protein>
    <submittedName>
        <fullName evidence="1">F-box domain-containing protein</fullName>
    </submittedName>
</protein>
<comment type="caution">
    <text evidence="1">The sequence shown here is derived from an EMBL/GenBank/DDBJ whole genome shotgun (WGS) entry which is preliminary data.</text>
</comment>
<evidence type="ECO:0000313" key="2">
    <source>
        <dbReference type="Proteomes" id="UP000623467"/>
    </source>
</evidence>
<dbReference type="AlphaFoldDB" id="A0A8H6ZES5"/>
<keyword evidence="2" id="KW-1185">Reference proteome</keyword>
<name>A0A8H6ZES5_9AGAR</name>
<dbReference type="EMBL" id="JACAZH010000001">
    <property type="protein sequence ID" value="KAF7377688.1"/>
    <property type="molecule type" value="Genomic_DNA"/>
</dbReference>
<dbReference type="OrthoDB" id="3226575at2759"/>
<dbReference type="Gene3D" id="3.80.10.10">
    <property type="entry name" value="Ribonuclease Inhibitor"/>
    <property type="match status" value="1"/>
</dbReference>
<proteinExistence type="predicted"/>
<dbReference type="InterPro" id="IPR032675">
    <property type="entry name" value="LRR_dom_sf"/>
</dbReference>
<gene>
    <name evidence="1" type="ORF">MSAN_00191800</name>
</gene>
<organism evidence="1 2">
    <name type="scientific">Mycena sanguinolenta</name>
    <dbReference type="NCBI Taxonomy" id="230812"/>
    <lineage>
        <taxon>Eukaryota</taxon>
        <taxon>Fungi</taxon>
        <taxon>Dikarya</taxon>
        <taxon>Basidiomycota</taxon>
        <taxon>Agaricomycotina</taxon>
        <taxon>Agaricomycetes</taxon>
        <taxon>Agaricomycetidae</taxon>
        <taxon>Agaricales</taxon>
        <taxon>Marasmiineae</taxon>
        <taxon>Mycenaceae</taxon>
        <taxon>Mycena</taxon>
    </lineage>
</organism>
<accession>A0A8H6ZES5</accession>
<sequence length="460" mass="52365">MLRCCRLFRINDLPTEIVTITLRFAIWDLDSWQRQAHSQLRVTWTCRRWREIVLADSTLWNHIWFCSGHPIEREWAWFERARQTPLVIYIDFGYIGDYFDDAPEELTVDMSSKPSTKPVKMRQILFRLFAKLTTIHTLFIAVGDWKSASIALELLDTFAPSSGVLMLQSFALHLKGSREDKLSLPWAEVIPHPFLGGVIAPSLAHLTLAGVPIDWSSSVIRNLTTLDVRDFPESHSPDSARFWDVLTNCPGLHTLSMMGAGPRFDEQSSKPVVLPHLHVLTVADFSCQKAMFLFSRISAPSINDLVLMRLCDDDYLPVFLQITSAFPKVRLLTMCSIWFDISPVGLESMTRWLDSMPFLTYLRVAGVPNPFFGLFFRSGNLGNPVAPRLAFLDCEALDPDILVQWAQDRQQFGTPLKKIYVSGEIWNLLDSTQIDTLMRLCTLAECPPVPMMPEEQALSL</sequence>